<evidence type="ECO:0000256" key="3">
    <source>
        <dbReference type="ARBA" id="ARBA00022448"/>
    </source>
</evidence>
<evidence type="ECO:0000313" key="12">
    <source>
        <dbReference type="RefSeq" id="XP_018810224.2"/>
    </source>
</evidence>
<proteinExistence type="inferred from homology"/>
<dbReference type="RefSeq" id="XP_018810224.2">
    <property type="nucleotide sequence ID" value="XM_018954679.2"/>
</dbReference>
<keyword evidence="8" id="KW-0472">Membrane</keyword>
<comment type="subcellular location">
    <subcellularLocation>
        <location evidence="1">Endomembrane system</location>
        <topology evidence="1">Multi-pass membrane protein</topology>
    </subcellularLocation>
</comment>
<evidence type="ECO:0000313" key="11">
    <source>
        <dbReference type="Proteomes" id="UP000235220"/>
    </source>
</evidence>
<dbReference type="OrthoDB" id="40134at2759"/>
<evidence type="ECO:0000256" key="4">
    <source>
        <dbReference type="ARBA" id="ARBA00022692"/>
    </source>
</evidence>
<organism evidence="11 12">
    <name type="scientific">Juglans regia</name>
    <name type="common">English walnut</name>
    <dbReference type="NCBI Taxonomy" id="51240"/>
    <lineage>
        <taxon>Eukaryota</taxon>
        <taxon>Viridiplantae</taxon>
        <taxon>Streptophyta</taxon>
        <taxon>Embryophyta</taxon>
        <taxon>Tracheophyta</taxon>
        <taxon>Spermatophyta</taxon>
        <taxon>Magnoliopsida</taxon>
        <taxon>eudicotyledons</taxon>
        <taxon>Gunneridae</taxon>
        <taxon>Pentapetalae</taxon>
        <taxon>rosids</taxon>
        <taxon>fabids</taxon>
        <taxon>Fagales</taxon>
        <taxon>Juglandaceae</taxon>
        <taxon>Juglans</taxon>
    </lineage>
</organism>
<dbReference type="PANTHER" id="PTHR48017">
    <property type="entry name" value="OS05G0424000 PROTEIN-RELATED"/>
    <property type="match status" value="1"/>
</dbReference>
<keyword evidence="9" id="KW-0927">Auxin signaling pathway</keyword>
<evidence type="ECO:0000256" key="1">
    <source>
        <dbReference type="ARBA" id="ARBA00004127"/>
    </source>
</evidence>
<evidence type="ECO:0000256" key="10">
    <source>
        <dbReference type="ARBA" id="ARBA00045588"/>
    </source>
</evidence>
<keyword evidence="6" id="KW-0029">Amino-acid transport</keyword>
<keyword evidence="5" id="KW-0769">Symport</keyword>
<evidence type="ECO:0000256" key="8">
    <source>
        <dbReference type="ARBA" id="ARBA00023136"/>
    </source>
</evidence>
<protein>
    <submittedName>
        <fullName evidence="12">Amino acid permease 6-like</fullName>
    </submittedName>
</protein>
<name>A0A2I4DSU7_JUGRE</name>
<keyword evidence="11" id="KW-1185">Reference proteome</keyword>
<keyword evidence="4" id="KW-0812">Transmembrane</keyword>
<dbReference type="Proteomes" id="UP000235220">
    <property type="component" value="Chromosome 13"/>
</dbReference>
<evidence type="ECO:0000256" key="2">
    <source>
        <dbReference type="ARBA" id="ARBA00005590"/>
    </source>
</evidence>
<dbReference type="STRING" id="51240.A0A2I4DSU7"/>
<reference evidence="12" key="1">
    <citation type="submission" date="2025-08" db="UniProtKB">
        <authorList>
            <consortium name="RefSeq"/>
        </authorList>
    </citation>
    <scope>IDENTIFICATION</scope>
    <source>
        <tissue evidence="12">Leaves</tissue>
    </source>
</reference>
<dbReference type="GO" id="GO:0003333">
    <property type="term" value="P:amino acid transmembrane transport"/>
    <property type="evidence" value="ECO:0000318"/>
    <property type="project" value="GO_Central"/>
</dbReference>
<comment type="function">
    <text evidence="10">Carrier protein involved in proton-driven auxin influx. Mediates the formation of auxin gradient from developing leaves (site of auxin biosynthesis) to tips by contributing to the loading of auxin in vascular tissues and facilitating acropetal (base to tip) auxin transport within inner tissues of the root apex, and basipetal (tip to base) auxin transport within outer tissues of the root apex. May be involved in lateral roots and nodules formation.</text>
</comment>
<dbReference type="AlphaFoldDB" id="A0A2I4DSU7"/>
<evidence type="ECO:0000256" key="9">
    <source>
        <dbReference type="ARBA" id="ARBA00023294"/>
    </source>
</evidence>
<dbReference type="GO" id="GO:0015293">
    <property type="term" value="F:symporter activity"/>
    <property type="evidence" value="ECO:0007669"/>
    <property type="project" value="UniProtKB-KW"/>
</dbReference>
<dbReference type="GO" id="GO:0016020">
    <property type="term" value="C:membrane"/>
    <property type="evidence" value="ECO:0000318"/>
    <property type="project" value="GO_Central"/>
</dbReference>
<keyword evidence="7" id="KW-1133">Transmembrane helix</keyword>
<evidence type="ECO:0000256" key="6">
    <source>
        <dbReference type="ARBA" id="ARBA00022970"/>
    </source>
</evidence>
<dbReference type="Gramene" id="Jr13_02500_p1">
    <property type="protein sequence ID" value="cds.Jr13_02500_p1"/>
    <property type="gene ID" value="Jr13_02500"/>
</dbReference>
<keyword evidence="3" id="KW-0813">Transport</keyword>
<sequence>MEITQRNLSFAVESGHATSKFDDDGRVKRTGTVASASAHIITAVIGSGVLSLAWAMAQLGWIAGIAAMLIFSLITLFTSSLLADSYRSPDPVTGRRNYSYIEAVKNNLGGIKYKLCGVAQYTNLVGITIGYTITSAISMAAVKRSHCLHKNGHDAGCHTSNNPYMIIFGVIQIVISQIPNFQDLAGLSYVAAVMSFSYACIGIGLSIARIADGKAGKTSIIGVSAGVDVTISQKVWNCLQAIGNIAFAYSYSNILIEIQDTLKSSPPENLVMKRAAAIGVLVTTCFYFLCGVLGYAAFGNRAPGNFLTGFGFYEPYWLIDIANICIIIHLVGAYQVFSQPLHQNAEKWFISRCGTGHFIVQEHQIVIPFVGIYNVSFLRLIWRTTYVICTSVIAMMFPVFNSVLGLIGAAAFWPMTVYLPIEMHISQAKIRSFSLLWIWLKILCWACLIVSLVAGAACIQGIISELKHYQPFKSVS</sequence>
<dbReference type="Pfam" id="PF01490">
    <property type="entry name" value="Aa_trans"/>
    <property type="match status" value="1"/>
</dbReference>
<dbReference type="GO" id="GO:0009734">
    <property type="term" value="P:auxin-activated signaling pathway"/>
    <property type="evidence" value="ECO:0007669"/>
    <property type="project" value="UniProtKB-KW"/>
</dbReference>
<gene>
    <name evidence="12" type="primary">LOC108983131</name>
</gene>
<dbReference type="KEGG" id="jre:108983131"/>
<dbReference type="InterPro" id="IPR013057">
    <property type="entry name" value="AA_transpt_TM"/>
</dbReference>
<evidence type="ECO:0000256" key="5">
    <source>
        <dbReference type="ARBA" id="ARBA00022847"/>
    </source>
</evidence>
<dbReference type="GO" id="GO:0015171">
    <property type="term" value="F:amino acid transmembrane transporter activity"/>
    <property type="evidence" value="ECO:0000318"/>
    <property type="project" value="GO_Central"/>
</dbReference>
<accession>A0A2I4DSU7</accession>
<dbReference type="GO" id="GO:0012505">
    <property type="term" value="C:endomembrane system"/>
    <property type="evidence" value="ECO:0007669"/>
    <property type="project" value="UniProtKB-SubCell"/>
</dbReference>
<dbReference type="GeneID" id="108983131"/>
<comment type="similarity">
    <text evidence="2">Belongs to the amino acid/polyamine transporter 2 family. Amino acid/auxin permease (AAAP) (TC 2.A.18.1) subfamily.</text>
</comment>
<evidence type="ECO:0000256" key="7">
    <source>
        <dbReference type="ARBA" id="ARBA00022989"/>
    </source>
</evidence>